<proteinExistence type="inferred from homology"/>
<dbReference type="STRING" id="502682.BMF35_a0265"/>
<evidence type="ECO:0000256" key="5">
    <source>
        <dbReference type="PROSITE-ProRule" id="PRU00277"/>
    </source>
</evidence>
<dbReference type="Proteomes" id="UP000053070">
    <property type="component" value="Unassembled WGS sequence"/>
</dbReference>
<sequence length="189" mass="20044">MAEVTRVPLQPIAKGSLAKLWLGVLAAVVLAALIAWVAMPKGLSVETITAGEGPAPTEDSVVFVEYVGTLDDGTEFDRSPPTLQLPPQIADLVPEGVPMELGSVVDGFRDGLLQTREGGEYEIYIPADLAYGDSPPPGSDIGPGADLTFNVTVHDVLTQEEFQQLSMQIQMLMMQEQMEAGPADPAAPQ</sequence>
<comment type="catalytic activity">
    <reaction evidence="1 5 6">
        <text>[protein]-peptidylproline (omega=180) = [protein]-peptidylproline (omega=0)</text>
        <dbReference type="Rhea" id="RHEA:16237"/>
        <dbReference type="Rhea" id="RHEA-COMP:10747"/>
        <dbReference type="Rhea" id="RHEA-COMP:10748"/>
        <dbReference type="ChEBI" id="CHEBI:83833"/>
        <dbReference type="ChEBI" id="CHEBI:83834"/>
        <dbReference type="EC" id="5.2.1.8"/>
    </reaction>
</comment>
<dbReference type="AlphaFoldDB" id="A0A0G9MS09"/>
<evidence type="ECO:0000256" key="4">
    <source>
        <dbReference type="ARBA" id="ARBA00023235"/>
    </source>
</evidence>
<evidence type="ECO:0000256" key="2">
    <source>
        <dbReference type="ARBA" id="ARBA00006577"/>
    </source>
</evidence>
<dbReference type="RefSeq" id="WP_047006361.1">
    <property type="nucleotide sequence ID" value="NZ_CP018097.1"/>
</dbReference>
<dbReference type="InterPro" id="IPR046357">
    <property type="entry name" value="PPIase_dom_sf"/>
</dbReference>
<name>A0A0G9MS09_9SPHN</name>
<dbReference type="Gene3D" id="3.10.50.40">
    <property type="match status" value="1"/>
</dbReference>
<dbReference type="EC" id="5.2.1.8" evidence="6"/>
<dbReference type="Pfam" id="PF00254">
    <property type="entry name" value="FKBP_C"/>
    <property type="match status" value="1"/>
</dbReference>
<dbReference type="SUPFAM" id="SSF54534">
    <property type="entry name" value="FKBP-like"/>
    <property type="match status" value="1"/>
</dbReference>
<dbReference type="GO" id="GO:0003755">
    <property type="term" value="F:peptidyl-prolyl cis-trans isomerase activity"/>
    <property type="evidence" value="ECO:0007669"/>
    <property type="project" value="UniProtKB-UniRule"/>
</dbReference>
<comment type="similarity">
    <text evidence="2 6">Belongs to the FKBP-type PPIase family.</text>
</comment>
<evidence type="ECO:0000256" key="6">
    <source>
        <dbReference type="RuleBase" id="RU003915"/>
    </source>
</evidence>
<dbReference type="PANTHER" id="PTHR43811:SF19">
    <property type="entry name" value="39 KDA FK506-BINDING NUCLEAR PROTEIN"/>
    <property type="match status" value="1"/>
</dbReference>
<dbReference type="PATRIC" id="fig|502682.8.peg.1289"/>
<dbReference type="OrthoDB" id="9812109at2"/>
<dbReference type="PANTHER" id="PTHR43811">
    <property type="entry name" value="FKBP-TYPE PEPTIDYL-PROLYL CIS-TRANS ISOMERASE FKPA"/>
    <property type="match status" value="1"/>
</dbReference>
<organism evidence="7 8">
    <name type="scientific">Aurantiacibacter gangjinensis</name>
    <dbReference type="NCBI Taxonomy" id="502682"/>
    <lineage>
        <taxon>Bacteria</taxon>
        <taxon>Pseudomonadati</taxon>
        <taxon>Pseudomonadota</taxon>
        <taxon>Alphaproteobacteria</taxon>
        <taxon>Sphingomonadales</taxon>
        <taxon>Erythrobacteraceae</taxon>
        <taxon>Aurantiacibacter</taxon>
    </lineage>
</organism>
<dbReference type="PROSITE" id="PS50059">
    <property type="entry name" value="FKBP_PPIASE"/>
    <property type="match status" value="1"/>
</dbReference>
<evidence type="ECO:0000256" key="3">
    <source>
        <dbReference type="ARBA" id="ARBA00023110"/>
    </source>
</evidence>
<protein>
    <recommendedName>
        <fullName evidence="6">Peptidyl-prolyl cis-trans isomerase</fullName>
        <ecNumber evidence="6">5.2.1.8</ecNumber>
    </recommendedName>
</protein>
<evidence type="ECO:0000313" key="7">
    <source>
        <dbReference type="EMBL" id="KLE33512.1"/>
    </source>
</evidence>
<gene>
    <name evidence="7" type="ORF">AAW01_06310</name>
</gene>
<evidence type="ECO:0000256" key="1">
    <source>
        <dbReference type="ARBA" id="ARBA00000971"/>
    </source>
</evidence>
<accession>A0A0G9MS09</accession>
<keyword evidence="4 5" id="KW-0413">Isomerase</keyword>
<dbReference type="KEGG" id="egn:BMF35_a0265"/>
<dbReference type="EMBL" id="LBHC01000001">
    <property type="protein sequence ID" value="KLE33512.1"/>
    <property type="molecule type" value="Genomic_DNA"/>
</dbReference>
<comment type="caution">
    <text evidence="7">The sequence shown here is derived from an EMBL/GenBank/DDBJ whole genome shotgun (WGS) entry which is preliminary data.</text>
</comment>
<dbReference type="InterPro" id="IPR001179">
    <property type="entry name" value="PPIase_FKBP_dom"/>
</dbReference>
<keyword evidence="8" id="KW-1185">Reference proteome</keyword>
<evidence type="ECO:0000313" key="8">
    <source>
        <dbReference type="Proteomes" id="UP000053070"/>
    </source>
</evidence>
<reference evidence="7 8" key="1">
    <citation type="submission" date="2015-04" db="EMBL/GenBank/DDBJ databases">
        <title>The draft genome sequence of Erythrobacr gangjinensis K7-2.</title>
        <authorList>
            <person name="Zhuang L."/>
            <person name="Liu Y."/>
            <person name="Shao Z."/>
        </authorList>
    </citation>
    <scope>NUCLEOTIDE SEQUENCE [LARGE SCALE GENOMIC DNA]</scope>
    <source>
        <strain evidence="7 8">K7-2</strain>
    </source>
</reference>
<keyword evidence="3 5" id="KW-0697">Rotamase</keyword>